<reference evidence="3" key="1">
    <citation type="submission" date="2015-04" db="UniProtKB">
        <authorList>
            <consortium name="EnsemblPlants"/>
        </authorList>
    </citation>
    <scope>IDENTIFICATION</scope>
    <source>
        <strain evidence="3">SL10</strain>
    </source>
</reference>
<evidence type="ECO:0000256" key="1">
    <source>
        <dbReference type="SAM" id="SignalP"/>
    </source>
</evidence>
<dbReference type="STRING" id="4536.A0A0E0JAR6"/>
<evidence type="ECO:0000313" key="4">
    <source>
        <dbReference type="Proteomes" id="UP000006591"/>
    </source>
</evidence>
<sequence length="299" mass="32935">MEKFFTQSALLCVLFLASSTVGGCFPLMEEEVQKNWQTLMAPILDVNLSSSGHESNQAGTLYLVVYGWGPSDNAITYYGVEATMDVYGFNLEHGQQTGGFISIYNKDEASAINNVIAGWNIEPESYNDSQTHFSTWFTQGSNACPDMRCPGFESVFSSEIVPGMVINPVSTTSSDKQYITVRVSKDPNSGDWQVYYGFNGEARLTGYYPRSLFTSLSYKPVTIMFGGYAFKKEHKLPSPPMGSGNAPIKNAASFSSVKFFDAGGNSHQINSALRYISNCYRVSDFEHDGFFYGGPGNFC</sequence>
<proteinExistence type="predicted"/>
<name>A0A0E0JAR6_ORYNI</name>
<accession>A0A0E0JAR6</accession>
<dbReference type="AlphaFoldDB" id="A0A0E0JAR6"/>
<organism evidence="3">
    <name type="scientific">Oryza nivara</name>
    <name type="common">Indian wild rice</name>
    <name type="synonym">Oryza sativa f. spontanea</name>
    <dbReference type="NCBI Taxonomy" id="4536"/>
    <lineage>
        <taxon>Eukaryota</taxon>
        <taxon>Viridiplantae</taxon>
        <taxon>Streptophyta</taxon>
        <taxon>Embryophyta</taxon>
        <taxon>Tracheophyta</taxon>
        <taxon>Spermatophyta</taxon>
        <taxon>Magnoliopsida</taxon>
        <taxon>Liliopsida</taxon>
        <taxon>Poales</taxon>
        <taxon>Poaceae</taxon>
        <taxon>BOP clade</taxon>
        <taxon>Oryzoideae</taxon>
        <taxon>Oryzeae</taxon>
        <taxon>Oryzinae</taxon>
        <taxon>Oryza</taxon>
    </lineage>
</organism>
<feature type="domain" description="Neprosin PEP catalytic" evidence="2">
    <location>
        <begin position="54"/>
        <end position="299"/>
    </location>
</feature>
<dbReference type="PANTHER" id="PTHR31589">
    <property type="entry name" value="PROTEIN, PUTATIVE (DUF239)-RELATED-RELATED"/>
    <property type="match status" value="1"/>
</dbReference>
<dbReference type="Pfam" id="PF03080">
    <property type="entry name" value="Neprosin"/>
    <property type="match status" value="1"/>
</dbReference>
<dbReference type="InterPro" id="IPR004314">
    <property type="entry name" value="Neprosin"/>
</dbReference>
<dbReference type="InterPro" id="IPR053168">
    <property type="entry name" value="Glutamic_endopeptidase"/>
</dbReference>
<dbReference type="PROSITE" id="PS51257">
    <property type="entry name" value="PROKAR_LIPOPROTEIN"/>
    <property type="match status" value="1"/>
</dbReference>
<dbReference type="Gramene" id="ONIVA12G13390.1">
    <property type="protein sequence ID" value="ONIVA12G13390.1"/>
    <property type="gene ID" value="ONIVA12G13390"/>
</dbReference>
<evidence type="ECO:0000313" key="3">
    <source>
        <dbReference type="EnsemblPlants" id="ONIVA12G13390.1"/>
    </source>
</evidence>
<dbReference type="EnsemblPlants" id="ONIVA12G13390.1">
    <property type="protein sequence ID" value="ONIVA12G13390.1"/>
    <property type="gene ID" value="ONIVA12G13390"/>
</dbReference>
<dbReference type="HOGENOM" id="CLU_030538_3_0_1"/>
<dbReference type="eggNOG" id="ENOG502RRPB">
    <property type="taxonomic scope" value="Eukaryota"/>
</dbReference>
<dbReference type="OMA" id="VVYGWGP"/>
<keyword evidence="1" id="KW-0732">Signal</keyword>
<dbReference type="PANTHER" id="PTHR31589:SF236">
    <property type="entry name" value="NEPROSIN DOMAIN-CONTAINING PROTEIN"/>
    <property type="match status" value="1"/>
</dbReference>
<feature type="chain" id="PRO_5002363691" description="Neprosin PEP catalytic domain-containing protein" evidence="1">
    <location>
        <begin position="25"/>
        <end position="299"/>
    </location>
</feature>
<evidence type="ECO:0000259" key="2">
    <source>
        <dbReference type="PROSITE" id="PS52045"/>
    </source>
</evidence>
<dbReference type="Proteomes" id="UP000006591">
    <property type="component" value="Chromosome 12"/>
</dbReference>
<keyword evidence="4" id="KW-1185">Reference proteome</keyword>
<reference evidence="3" key="2">
    <citation type="submission" date="2018-04" db="EMBL/GenBank/DDBJ databases">
        <title>OnivRS2 (Oryza nivara Reference Sequence Version 2).</title>
        <authorList>
            <person name="Zhang J."/>
            <person name="Kudrna D."/>
            <person name="Lee S."/>
            <person name="Talag J."/>
            <person name="Rajasekar S."/>
            <person name="Welchert J."/>
            <person name="Hsing Y.-I."/>
            <person name="Wing R.A."/>
        </authorList>
    </citation>
    <scope>NUCLEOTIDE SEQUENCE [LARGE SCALE GENOMIC DNA]</scope>
    <source>
        <strain evidence="3">SL10</strain>
    </source>
</reference>
<dbReference type="PROSITE" id="PS52045">
    <property type="entry name" value="NEPROSIN_PEP_CD"/>
    <property type="match status" value="1"/>
</dbReference>
<protein>
    <recommendedName>
        <fullName evidence="2">Neprosin PEP catalytic domain-containing protein</fullName>
    </recommendedName>
</protein>
<feature type="signal peptide" evidence="1">
    <location>
        <begin position="1"/>
        <end position="24"/>
    </location>
</feature>